<gene>
    <name evidence="5" type="ORF">TraAM80_04876</name>
</gene>
<feature type="region of interest" description="Disordered" evidence="4">
    <location>
        <begin position="686"/>
        <end position="810"/>
    </location>
</feature>
<evidence type="ECO:0000256" key="2">
    <source>
        <dbReference type="ARBA" id="ARBA00022840"/>
    </source>
</evidence>
<dbReference type="InterPro" id="IPR013126">
    <property type="entry name" value="Hsp_70_fam"/>
</dbReference>
<keyword evidence="1" id="KW-0547">Nucleotide-binding</keyword>
<organism evidence="5 6">
    <name type="scientific">Trypanosoma rangeli</name>
    <dbReference type="NCBI Taxonomy" id="5698"/>
    <lineage>
        <taxon>Eukaryota</taxon>
        <taxon>Discoba</taxon>
        <taxon>Euglenozoa</taxon>
        <taxon>Kinetoplastea</taxon>
        <taxon>Metakinetoplastina</taxon>
        <taxon>Trypanosomatida</taxon>
        <taxon>Trypanosomatidae</taxon>
        <taxon>Trypanosoma</taxon>
        <taxon>Herpetosoma</taxon>
    </lineage>
</organism>
<dbReference type="AlphaFoldDB" id="A0A422NGS3"/>
<keyword evidence="2" id="KW-0067">ATP-binding</keyword>
<dbReference type="GO" id="GO:0030968">
    <property type="term" value="P:endoplasmic reticulum unfolded protein response"/>
    <property type="evidence" value="ECO:0007669"/>
    <property type="project" value="TreeGrafter"/>
</dbReference>
<dbReference type="Proteomes" id="UP000283634">
    <property type="component" value="Unassembled WGS sequence"/>
</dbReference>
<comment type="caution">
    <text evidence="5">The sequence shown here is derived from an EMBL/GenBank/DDBJ whole genome shotgun (WGS) entry which is preliminary data.</text>
</comment>
<dbReference type="PANTHER" id="PTHR45639">
    <property type="entry name" value="HSC70CB, ISOFORM G-RELATED"/>
    <property type="match status" value="1"/>
</dbReference>
<sequence length="934" mass="101614">MFGAHPCGDALPAGRVRATCTKTGRSSLHPSKGKLDRSRLPGGVFGVHHGKAARQCKAAACCTARAPLPLVAALFLLTWALIVSCAVEAHHVLAVDLGVEWVKAATLGGGSGASINPAIVLNDQANRKSPQCIAFRFLPYDTDDILQKVERIFFEQALSLEPRFPEQVVCGSSLLAGRGVWRDVVAVNGTGATGKEAGQDALLPDDTASLTYAVVPHASRDKLAVHIVGGRDKKSVLKFSAEELVGMFFAYLKRTAERGLDGEPLRHLVLTVSTRASVAQRQTFVDAAAVAGLRTVRLVHGITAAAVQLAYLNAEQLFAPVREKSSKYVMVYDMGSRVTEVAVYEFAQFRQHPGTITLLAAVVNDTLGGRAFDQCIARYIERELFPKANPKAIEPVLALSTPAARKAAASLLRAVKSARERLSVNQEAPVVVQGIHESDGGDFTTTISRARFAQECAHLFDEAVRLRDAAIAQTKGAVPSVRNLTRFEVIGGTTRMPKLLERLSDGYGRAVDRTLNSDEAAVVGAAYMGAARAGIPVRGFHVVEPLMNDVYFSLTPPLQDLGAAGTPPRRDTRQLLFAKARTLVPEVKSLRLKNRTADFTLTLEDHGGRFARSTLIYGVNDSIMTAQFLPRRRRVGGGAARGRHERLSLEYMEVVVEVTVAESGIPFVSNAYLRVTYEKRTVAVKKDQTSPGNMTQNESVATSSAGENATHAAAPEESQKHPDLRKPDEEAEEVEAGRLQQEREEEEAEDRWEDAPESGAEMEDEEEEEEEEGEKQGAAKDKREGDQTREKDNNTGDDAVPGVGNPSNAKETVTRVVRGFPLRFALAPFSAGVNLNKMEATAARERLDAFQRIDDARLMRSAIRNDLETLIVHYKSLDAWDKAPVGDAGEANWREVVKEVAQWLDDAGENVEIAELQRQQQRVKELKIGETATG</sequence>
<feature type="compositionally biased region" description="Polar residues" evidence="4">
    <location>
        <begin position="689"/>
        <end position="707"/>
    </location>
</feature>
<reference evidence="5 6" key="1">
    <citation type="journal article" date="2018" name="BMC Genomics">
        <title>Genomic comparison of Trypanosoma conorhini and Trypanosoma rangeli to Trypanosoma cruzi strains of high and low virulence.</title>
        <authorList>
            <person name="Bradwell K.R."/>
            <person name="Koparde V.N."/>
            <person name="Matveyev A.V."/>
            <person name="Serrano M.G."/>
            <person name="Alves J.M."/>
            <person name="Parikh H."/>
            <person name="Huang B."/>
            <person name="Lee V."/>
            <person name="Espinosa-Alvarez O."/>
            <person name="Ortiz P.A."/>
            <person name="Costa-Martins A.G."/>
            <person name="Teixeira M.M."/>
            <person name="Buck G.A."/>
        </authorList>
    </citation>
    <scope>NUCLEOTIDE SEQUENCE [LARGE SCALE GENOMIC DNA]</scope>
    <source>
        <strain evidence="5 6">AM80</strain>
    </source>
</reference>
<evidence type="ECO:0000256" key="1">
    <source>
        <dbReference type="ARBA" id="ARBA00022741"/>
    </source>
</evidence>
<protein>
    <submittedName>
        <fullName evidence="5">Putative heat shock protein 70 (Hsp70)</fullName>
    </submittedName>
</protein>
<keyword evidence="6" id="KW-1185">Reference proteome</keyword>
<feature type="compositionally biased region" description="Basic and acidic residues" evidence="4">
    <location>
        <begin position="717"/>
        <end position="728"/>
    </location>
</feature>
<dbReference type="Pfam" id="PF00012">
    <property type="entry name" value="HSP70"/>
    <property type="match status" value="1"/>
</dbReference>
<keyword evidence="3" id="KW-0143">Chaperone</keyword>
<dbReference type="Gene3D" id="3.30.30.30">
    <property type="match status" value="1"/>
</dbReference>
<dbReference type="VEuPathDB" id="TriTrypDB:TRSC58_00557"/>
<proteinExistence type="predicted"/>
<dbReference type="GO" id="GO:0005524">
    <property type="term" value="F:ATP binding"/>
    <property type="evidence" value="ECO:0007669"/>
    <property type="project" value="UniProtKB-KW"/>
</dbReference>
<dbReference type="InterPro" id="IPR043129">
    <property type="entry name" value="ATPase_NBD"/>
</dbReference>
<dbReference type="RefSeq" id="XP_029238244.1">
    <property type="nucleotide sequence ID" value="XM_029381784.1"/>
</dbReference>
<evidence type="ECO:0000256" key="3">
    <source>
        <dbReference type="ARBA" id="ARBA00023186"/>
    </source>
</evidence>
<name>A0A422NGS3_TRYRA</name>
<dbReference type="OrthoDB" id="10262720at2759"/>
<dbReference type="EMBL" id="MKGL01000156">
    <property type="protein sequence ID" value="RNF04680.1"/>
    <property type="molecule type" value="Genomic_DNA"/>
</dbReference>
<dbReference type="GeneID" id="40328809"/>
<dbReference type="OMA" id="FEEWCRP"/>
<dbReference type="GO" id="GO:0140662">
    <property type="term" value="F:ATP-dependent protein folding chaperone"/>
    <property type="evidence" value="ECO:0007669"/>
    <property type="project" value="InterPro"/>
</dbReference>
<dbReference type="Gene3D" id="3.30.420.40">
    <property type="match status" value="2"/>
</dbReference>
<accession>A0A422NGS3</accession>
<dbReference type="SUPFAM" id="SSF53067">
    <property type="entry name" value="Actin-like ATPase domain"/>
    <property type="match status" value="2"/>
</dbReference>
<dbReference type="Gene3D" id="3.90.640.10">
    <property type="entry name" value="Actin, Chain A, domain 4"/>
    <property type="match status" value="1"/>
</dbReference>
<evidence type="ECO:0000256" key="4">
    <source>
        <dbReference type="SAM" id="MobiDB-lite"/>
    </source>
</evidence>
<feature type="compositionally biased region" description="Basic and acidic residues" evidence="4">
    <location>
        <begin position="774"/>
        <end position="794"/>
    </location>
</feature>
<feature type="compositionally biased region" description="Acidic residues" evidence="4">
    <location>
        <begin position="743"/>
        <end position="773"/>
    </location>
</feature>
<keyword evidence="5" id="KW-0346">Stress response</keyword>
<dbReference type="PANTHER" id="PTHR45639:SF3">
    <property type="entry name" value="HYPOXIA UP-REGULATED PROTEIN 1"/>
    <property type="match status" value="1"/>
</dbReference>
<evidence type="ECO:0000313" key="5">
    <source>
        <dbReference type="EMBL" id="RNF04680.1"/>
    </source>
</evidence>
<evidence type="ECO:0000313" key="6">
    <source>
        <dbReference type="Proteomes" id="UP000283634"/>
    </source>
</evidence>
<dbReference type="GO" id="GO:0034663">
    <property type="term" value="C:endoplasmic reticulum chaperone complex"/>
    <property type="evidence" value="ECO:0007669"/>
    <property type="project" value="TreeGrafter"/>
</dbReference>